<name>M7STL9_EUTLA</name>
<evidence type="ECO:0000256" key="1">
    <source>
        <dbReference type="ARBA" id="ARBA00022801"/>
    </source>
</evidence>
<reference evidence="5" key="1">
    <citation type="journal article" date="2013" name="Genome Announc.">
        <title>Draft genome sequence of the grapevine dieback fungus Eutypa lata UCR-EL1.</title>
        <authorList>
            <person name="Blanco-Ulate B."/>
            <person name="Rolshausen P.E."/>
            <person name="Cantu D."/>
        </authorList>
    </citation>
    <scope>NUCLEOTIDE SEQUENCE [LARGE SCALE GENOMIC DNA]</scope>
    <source>
        <strain evidence="5">UCR-EL1</strain>
    </source>
</reference>
<keyword evidence="2" id="KW-0732">Signal</keyword>
<dbReference type="HOGENOM" id="CLU_004852_0_0_1"/>
<dbReference type="InterPro" id="IPR042301">
    <property type="entry name" value="GH115_sf"/>
</dbReference>
<evidence type="ECO:0000313" key="5">
    <source>
        <dbReference type="Proteomes" id="UP000012174"/>
    </source>
</evidence>
<dbReference type="Pfam" id="PF17829">
    <property type="entry name" value="GH115_C"/>
    <property type="match status" value="1"/>
</dbReference>
<dbReference type="InterPro" id="IPR029018">
    <property type="entry name" value="Hex-like_dom2"/>
</dbReference>
<feature type="signal peptide" evidence="2">
    <location>
        <begin position="1"/>
        <end position="20"/>
    </location>
</feature>
<evidence type="ECO:0000313" key="4">
    <source>
        <dbReference type="EMBL" id="EMR67597.1"/>
    </source>
</evidence>
<evidence type="ECO:0000256" key="2">
    <source>
        <dbReference type="SAM" id="SignalP"/>
    </source>
</evidence>
<dbReference type="PANTHER" id="PTHR37842">
    <property type="match status" value="1"/>
</dbReference>
<dbReference type="Pfam" id="PF15979">
    <property type="entry name" value="Glyco_hydro_115"/>
    <property type="match status" value="1"/>
</dbReference>
<organism evidence="4 5">
    <name type="scientific">Eutypa lata (strain UCR-EL1)</name>
    <name type="common">Grapevine dieback disease fungus</name>
    <name type="synonym">Eutypa armeniacae</name>
    <dbReference type="NCBI Taxonomy" id="1287681"/>
    <lineage>
        <taxon>Eukaryota</taxon>
        <taxon>Fungi</taxon>
        <taxon>Dikarya</taxon>
        <taxon>Ascomycota</taxon>
        <taxon>Pezizomycotina</taxon>
        <taxon>Sordariomycetes</taxon>
        <taxon>Xylariomycetidae</taxon>
        <taxon>Xylariales</taxon>
        <taxon>Diatrypaceae</taxon>
        <taxon>Eutypa</taxon>
    </lineage>
</organism>
<dbReference type="Gene3D" id="2.60.120.1620">
    <property type="match status" value="1"/>
</dbReference>
<feature type="domain" description="Gylcosyl hydrolase 115 C-terminal" evidence="3">
    <location>
        <begin position="660"/>
        <end position="834"/>
    </location>
</feature>
<dbReference type="EMBL" id="KB706405">
    <property type="protein sequence ID" value="EMR67597.1"/>
    <property type="molecule type" value="Genomic_DNA"/>
</dbReference>
<dbReference type="Proteomes" id="UP000012174">
    <property type="component" value="Unassembled WGS sequence"/>
</dbReference>
<dbReference type="KEGG" id="ela:UCREL1_5399"/>
<keyword evidence="1" id="KW-0378">Hydrolase</keyword>
<dbReference type="AlphaFoldDB" id="M7STL9"/>
<dbReference type="PANTHER" id="PTHR37842:SF2">
    <property type="entry name" value="GYLCOSYL HYDROLASE 115 C-TERMINAL DOMAIN-CONTAINING PROTEIN"/>
    <property type="match status" value="1"/>
</dbReference>
<dbReference type="eggNOG" id="ENOG502QTU7">
    <property type="taxonomic scope" value="Eukaryota"/>
</dbReference>
<dbReference type="GO" id="GO:0016787">
    <property type="term" value="F:hydrolase activity"/>
    <property type="evidence" value="ECO:0007669"/>
    <property type="project" value="UniProtKB-KW"/>
</dbReference>
<dbReference type="Gene3D" id="3.20.20.520">
    <property type="entry name" value="Glycosyl hydrolase family 115"/>
    <property type="match status" value="1"/>
</dbReference>
<feature type="chain" id="PRO_5004084965" description="Gylcosyl hydrolase 115 C-terminal domain-containing protein" evidence="2">
    <location>
        <begin position="21"/>
        <end position="839"/>
    </location>
</feature>
<proteinExistence type="predicted"/>
<dbReference type="InterPro" id="IPR031924">
    <property type="entry name" value="GH115"/>
</dbReference>
<keyword evidence="5" id="KW-1185">Reference proteome</keyword>
<gene>
    <name evidence="4" type="ORF">UCREL1_5399</name>
</gene>
<dbReference type="Gene3D" id="3.30.379.10">
    <property type="entry name" value="Chitobiase/beta-hexosaminidase domain 2-like"/>
    <property type="match status" value="1"/>
</dbReference>
<evidence type="ECO:0000259" key="3">
    <source>
        <dbReference type="Pfam" id="PF17829"/>
    </source>
</evidence>
<protein>
    <recommendedName>
        <fullName evidence="3">Gylcosyl hydrolase 115 C-terminal domain-containing protein</fullName>
    </recommendedName>
</protein>
<dbReference type="Gene3D" id="1.20.58.2150">
    <property type="match status" value="1"/>
</dbReference>
<dbReference type="OMA" id="PAMWNGM"/>
<accession>M7STL9</accession>
<dbReference type="InterPro" id="IPR041437">
    <property type="entry name" value="GH115_C"/>
</dbReference>
<sequence>MHWSLLTSVVAAITSTGNIGFENPQGGDLLLADGTLSPIVLVDENDSISILRAAADLSLDFGRVTGVNGTTIHVDYLKTETFKEAIIVGSLNGSSLIKRLVYESKIDVSEIEGEWEAFATKLVKSPLPGIDSALVIAGSDRRGTIYGLYDISEQIGVSPYYFWADVPPKRHDKIFAKDMAKVQRSPSVKYRGIFINDEAPGLTSYVNKKFGETKYGSPYVHQFYESVFELLLRLRANYLWPAMWASMFNVDDELNPVTAEKYGIVMGTSHTEPMARATNEWKLFGKGEWAWDTNNQSIYPFFEDGAKRAHPFENVITMAMRGEHDTAIGPSPQIELLEDVVANQREILDNVYGRKVPQVWCLYKEVQAYSEQGMEIPDDVILLWADDNFGNIRRLPLPDEYDRKGGAGVYYHFDYVGHPINYKWKLRQRALAVFDELAEEYHSAYFELYASQGRTSTNALANRVLDLFDYDRNLTEEYHSMLGGKWDHIMDQTHIGYHWWQQPKRQTTPALQFIMPRERAISGDMAVMVEASNASVPGDDMYHANNGITLTLPTIDRYGPPSRWIEVFSVGTQEFDYVITADQPFVQISKPKGTIAPTVKEPTSDTRVYLSIDWDACPEGDGKITFNISSSRDYGLGNQYNMPSVYLPFSNRRVPEDFKGYVESGKCISIEASHYSRLRGAADDGPRYRTLQGYGKTLAGIELVPFDADSQTPSTGPVLEYDFFTFTSTNKANITVRLGPSLNTNPKRPLQYAVAVDDAEPEVRQYITDLPKGDPPAEDWYVAAANNGWDVTTEASITQGGHVLRLWALEPGVIFEKVIVDLGGVEDSYLGPPESTRVD</sequence>
<dbReference type="OrthoDB" id="4849794at2759"/>